<keyword evidence="1" id="KW-0472">Membrane</keyword>
<organism evidence="3 4">
    <name type="scientific">Rickenella mellea</name>
    <dbReference type="NCBI Taxonomy" id="50990"/>
    <lineage>
        <taxon>Eukaryota</taxon>
        <taxon>Fungi</taxon>
        <taxon>Dikarya</taxon>
        <taxon>Basidiomycota</taxon>
        <taxon>Agaricomycotina</taxon>
        <taxon>Agaricomycetes</taxon>
        <taxon>Hymenochaetales</taxon>
        <taxon>Rickenellaceae</taxon>
        <taxon>Rickenella</taxon>
    </lineage>
</organism>
<accession>A0A4Y7PVD8</accession>
<dbReference type="EMBL" id="ML170207">
    <property type="protein sequence ID" value="TDL18490.1"/>
    <property type="molecule type" value="Genomic_DNA"/>
</dbReference>
<feature type="transmembrane region" description="Helical" evidence="1">
    <location>
        <begin position="154"/>
        <end position="174"/>
    </location>
</feature>
<name>A0A4Y7PVD8_9AGAM</name>
<dbReference type="Proteomes" id="UP000294933">
    <property type="component" value="Unassembled WGS sequence"/>
</dbReference>
<dbReference type="AlphaFoldDB" id="A0A4Y7PVD8"/>
<dbReference type="Pfam" id="PF20153">
    <property type="entry name" value="DUF6535"/>
    <property type="match status" value="1"/>
</dbReference>
<feature type="transmembrane region" description="Helical" evidence="1">
    <location>
        <begin position="25"/>
        <end position="42"/>
    </location>
</feature>
<feature type="non-terminal residue" evidence="3">
    <location>
        <position position="1"/>
    </location>
</feature>
<reference evidence="3 4" key="1">
    <citation type="submission" date="2018-06" db="EMBL/GenBank/DDBJ databases">
        <title>A transcriptomic atlas of mushroom development highlights an independent origin of complex multicellularity.</title>
        <authorList>
            <consortium name="DOE Joint Genome Institute"/>
            <person name="Krizsan K."/>
            <person name="Almasi E."/>
            <person name="Merenyi Z."/>
            <person name="Sahu N."/>
            <person name="Viragh M."/>
            <person name="Koszo T."/>
            <person name="Mondo S."/>
            <person name="Kiss B."/>
            <person name="Balint B."/>
            <person name="Kues U."/>
            <person name="Barry K."/>
            <person name="Hegedus J.C."/>
            <person name="Henrissat B."/>
            <person name="Johnson J."/>
            <person name="Lipzen A."/>
            <person name="Ohm R."/>
            <person name="Nagy I."/>
            <person name="Pangilinan J."/>
            <person name="Yan J."/>
            <person name="Xiong Y."/>
            <person name="Grigoriev I.V."/>
            <person name="Hibbett D.S."/>
            <person name="Nagy L.G."/>
        </authorList>
    </citation>
    <scope>NUCLEOTIDE SEQUENCE [LARGE SCALE GENOMIC DNA]</scope>
    <source>
        <strain evidence="3 4">SZMC22713</strain>
    </source>
</reference>
<feature type="non-terminal residue" evidence="3">
    <location>
        <position position="178"/>
    </location>
</feature>
<gene>
    <name evidence="3" type="ORF">BD410DRAFT_700633</name>
</gene>
<evidence type="ECO:0000259" key="2">
    <source>
        <dbReference type="Pfam" id="PF20153"/>
    </source>
</evidence>
<dbReference type="OrthoDB" id="3219854at2759"/>
<keyword evidence="1" id="KW-1133">Transmembrane helix</keyword>
<feature type="transmembrane region" description="Helical" evidence="1">
    <location>
        <begin position="93"/>
        <end position="112"/>
    </location>
</feature>
<evidence type="ECO:0000313" key="3">
    <source>
        <dbReference type="EMBL" id="TDL18490.1"/>
    </source>
</evidence>
<keyword evidence="4" id="KW-1185">Reference proteome</keyword>
<dbReference type="InterPro" id="IPR045338">
    <property type="entry name" value="DUF6535"/>
</dbReference>
<dbReference type="VEuPathDB" id="FungiDB:BD410DRAFT_700633"/>
<sequence length="178" mass="20417">WEPYLRFADKYDQDLVEGWRDDMDTLLIFAALFSASVTAFVIESAKSLQIDPNQTMINVLLHISQQLANDTHTSATLPSNTFHPASSDIDVNIFWFLSLAFSLSCALAAVLVKQWARHYLRVPRDLSSSLDKVRKRQLLFDGMTWWKLELVVDMIPVLLHISLILFFFGLLLFLRAVN</sequence>
<proteinExistence type="predicted"/>
<evidence type="ECO:0000313" key="4">
    <source>
        <dbReference type="Proteomes" id="UP000294933"/>
    </source>
</evidence>
<feature type="domain" description="DUF6535" evidence="2">
    <location>
        <begin position="1"/>
        <end position="175"/>
    </location>
</feature>
<keyword evidence="1" id="KW-0812">Transmembrane</keyword>
<protein>
    <recommendedName>
        <fullName evidence="2">DUF6535 domain-containing protein</fullName>
    </recommendedName>
</protein>
<evidence type="ECO:0000256" key="1">
    <source>
        <dbReference type="SAM" id="Phobius"/>
    </source>
</evidence>